<comment type="caution">
    <text evidence="5">The sequence shown here is derived from an EMBL/GenBank/DDBJ whole genome shotgun (WGS) entry which is preliminary data.</text>
</comment>
<dbReference type="GO" id="GO:0032798">
    <property type="term" value="C:Swi5-Sfr1 complex"/>
    <property type="evidence" value="ECO:0007669"/>
    <property type="project" value="TreeGrafter"/>
</dbReference>
<keyword evidence="4" id="KW-0175">Coiled coil</keyword>
<keyword evidence="2" id="KW-0227">DNA damage</keyword>
<dbReference type="GO" id="GO:0034974">
    <property type="term" value="C:Swi5-Swi2 complex"/>
    <property type="evidence" value="ECO:0007669"/>
    <property type="project" value="TreeGrafter"/>
</dbReference>
<dbReference type="OrthoDB" id="5599799at2759"/>
<keyword evidence="3" id="KW-0234">DNA repair</keyword>
<dbReference type="GO" id="GO:0000724">
    <property type="term" value="P:double-strand break repair via homologous recombination"/>
    <property type="evidence" value="ECO:0007669"/>
    <property type="project" value="TreeGrafter"/>
</dbReference>
<keyword evidence="6" id="KW-1185">Reference proteome</keyword>
<proteinExistence type="inferred from homology"/>
<evidence type="ECO:0000256" key="2">
    <source>
        <dbReference type="ARBA" id="ARBA00022763"/>
    </source>
</evidence>
<evidence type="ECO:0000256" key="4">
    <source>
        <dbReference type="SAM" id="Coils"/>
    </source>
</evidence>
<evidence type="ECO:0000256" key="1">
    <source>
        <dbReference type="ARBA" id="ARBA00008060"/>
    </source>
</evidence>
<feature type="coiled-coil region" evidence="4">
    <location>
        <begin position="3"/>
        <end position="30"/>
    </location>
</feature>
<dbReference type="EMBL" id="LSSK01000741">
    <property type="protein sequence ID" value="OMH82095.1"/>
    <property type="molecule type" value="Genomic_DNA"/>
</dbReference>
<evidence type="ECO:0000256" key="3">
    <source>
        <dbReference type="ARBA" id="ARBA00023204"/>
    </source>
</evidence>
<protein>
    <submittedName>
        <fullName evidence="5">Mating-type switching protein swi5</fullName>
    </submittedName>
</protein>
<evidence type="ECO:0000313" key="5">
    <source>
        <dbReference type="EMBL" id="OMH82095.1"/>
    </source>
</evidence>
<dbReference type="PANTHER" id="PTHR28529">
    <property type="entry name" value="DNA REPAIR PROTEIN SWI5 HOMOLOG"/>
    <property type="match status" value="1"/>
</dbReference>
<sequence length="71" mass="8342">MLVNRFEKDTTELENEVERLEKECEELEMKWGSRSISDAKELVDKHIENLHEYNEIKDATQLIIGKVGLHS</sequence>
<comment type="similarity">
    <text evidence="1">Belongs to the SWI5/SAE3 family.</text>
</comment>
<name>A0A1R1PMA1_ZANCU</name>
<evidence type="ECO:0000313" key="6">
    <source>
        <dbReference type="Proteomes" id="UP000188320"/>
    </source>
</evidence>
<gene>
    <name evidence="5" type="ORF">AX774_g4435</name>
</gene>
<dbReference type="Gene3D" id="1.20.5.170">
    <property type="match status" value="1"/>
</dbReference>
<dbReference type="InterPro" id="IPR010760">
    <property type="entry name" value="DNA-repair_Swi5"/>
</dbReference>
<reference evidence="6" key="1">
    <citation type="submission" date="2017-01" db="EMBL/GenBank/DDBJ databases">
        <authorList>
            <person name="Wang Y."/>
            <person name="White M."/>
            <person name="Kvist S."/>
            <person name="Moncalvo J.-M."/>
        </authorList>
    </citation>
    <scope>NUCLEOTIDE SEQUENCE [LARGE SCALE GENOMIC DNA]</scope>
    <source>
        <strain evidence="6">COL-18-3</strain>
    </source>
</reference>
<accession>A0A1R1PMA1</accession>
<dbReference type="Pfam" id="PF07061">
    <property type="entry name" value="Swi5"/>
    <property type="match status" value="1"/>
</dbReference>
<dbReference type="AlphaFoldDB" id="A0A1R1PMA1"/>
<dbReference type="Proteomes" id="UP000188320">
    <property type="component" value="Unassembled WGS sequence"/>
</dbReference>
<organism evidence="5 6">
    <name type="scientific">Zancudomyces culisetae</name>
    <name type="common">Gut fungus</name>
    <name type="synonym">Smittium culisetae</name>
    <dbReference type="NCBI Taxonomy" id="1213189"/>
    <lineage>
        <taxon>Eukaryota</taxon>
        <taxon>Fungi</taxon>
        <taxon>Fungi incertae sedis</taxon>
        <taxon>Zoopagomycota</taxon>
        <taxon>Kickxellomycotina</taxon>
        <taxon>Harpellomycetes</taxon>
        <taxon>Harpellales</taxon>
        <taxon>Legeriomycetaceae</taxon>
        <taxon>Zancudomyces</taxon>
    </lineage>
</organism>
<dbReference type="PANTHER" id="PTHR28529:SF2">
    <property type="entry name" value="DNA REPAIR PROTEIN SWI5 HOMOLOG"/>
    <property type="match status" value="1"/>
</dbReference>